<evidence type="ECO:0000256" key="9">
    <source>
        <dbReference type="ARBA" id="ARBA00023146"/>
    </source>
</evidence>
<keyword evidence="6" id="KW-0862">Zinc</keyword>
<dbReference type="PANTHER" id="PTHR10890">
    <property type="entry name" value="CYSTEINYL-TRNA SYNTHETASE"/>
    <property type="match status" value="1"/>
</dbReference>
<name>A0A7S0LM51_9EUKA</name>
<dbReference type="GO" id="GO:0005737">
    <property type="term" value="C:cytoplasm"/>
    <property type="evidence" value="ECO:0007669"/>
    <property type="project" value="TreeGrafter"/>
</dbReference>
<keyword evidence="9" id="KW-0030">Aminoacyl-tRNA synthetase</keyword>
<feature type="region of interest" description="Disordered" evidence="12">
    <location>
        <begin position="701"/>
        <end position="726"/>
    </location>
</feature>
<accession>A0A7S0LM51</accession>
<keyword evidence="7" id="KW-0067">ATP-binding</keyword>
<dbReference type="HAMAP" id="MF_00041">
    <property type="entry name" value="Cys_tRNA_synth"/>
    <property type="match status" value="1"/>
</dbReference>
<evidence type="ECO:0000256" key="1">
    <source>
        <dbReference type="ARBA" id="ARBA00001947"/>
    </source>
</evidence>
<organism evidence="14">
    <name type="scientific">Coccolithus braarudii</name>
    <dbReference type="NCBI Taxonomy" id="221442"/>
    <lineage>
        <taxon>Eukaryota</taxon>
        <taxon>Haptista</taxon>
        <taxon>Haptophyta</taxon>
        <taxon>Prymnesiophyceae</taxon>
        <taxon>Coccolithales</taxon>
        <taxon>Coccolithaceae</taxon>
        <taxon>Coccolithus</taxon>
    </lineage>
</organism>
<dbReference type="EC" id="6.1.1.16" evidence="2"/>
<keyword evidence="5" id="KW-0547">Nucleotide-binding</keyword>
<dbReference type="NCBIfam" id="TIGR00435">
    <property type="entry name" value="cysS"/>
    <property type="match status" value="1"/>
</dbReference>
<dbReference type="PANTHER" id="PTHR10890:SF3">
    <property type="entry name" value="CYSTEINE--TRNA LIGASE, CYTOPLASMIC"/>
    <property type="match status" value="1"/>
</dbReference>
<keyword evidence="3" id="KW-0436">Ligase</keyword>
<sequence>MIYLPDGLAREGVERGVYCEWWPPARTAGQRVTGLRVLNSLTGEKELFVPKHGNRVTWYTCGPTVYDVCHMGHARAYLTMDIMRRILEDYFGYDVFMQVNVTDIDDKIIARARRNKLLDDYVAQALPREQVISDVSKAMEAFETKQVAKLTKLEMPLATSREEEERKELLKQHVQKMARFATDKEALLATQASGADGAAIARAAFEPLSEALDAELGDAVTDQTVFNAHARKFEQSFLEDMAALNIRSVDVLSRVTEYVPQVIDFIRVIVDKGLAYESNGSVYMDIGACRSKGHVYPKLEPSKAKATQAEMEESEGAHKADDDEKRGKGDFALWKKSKGGEPSWESPWGGGRPGWHIECSVMASDSFKDNMDIHAGGVDLKFPHHDNELCQSEAFHGCAQWVNYFFHFGHLHIAGLKMAKSLKNFITIRQALTGHTARQIRLMFLMHPWDKPINYSDQTLDSAKSKEERLETFFREVKALLRTDWASNDLRPGPAERSFLDAMAVHQQEAHECLMDNLNTPGAMAAIFEIVGDSFSYLKEVVVPNALCLKKAAVYVTRMLRVFGVATQDEFGLPIASAEGGGDREQVLGPVLDVLSGFRDQVRSLARDLPAAQMQEMLSLCDVVRDRQLVDCGVRLEDKAAGGQWSLADPAVMLAEAAAKEAERAEATATKVMRKMQAKAAEISKEGAAALQPSALFDQEPHASKYSADRDADGKPLKAKGGEELSKAAKKEVDKLFAKQEKAHAEHLKKLDAKPQLIDELKAQLAELRSQLAASVSAGEGVLGEEVLGMLNDALAAVAIS</sequence>
<reference evidence="14" key="1">
    <citation type="submission" date="2021-01" db="EMBL/GenBank/DDBJ databases">
        <authorList>
            <person name="Corre E."/>
            <person name="Pelletier E."/>
            <person name="Niang G."/>
            <person name="Scheremetjew M."/>
            <person name="Finn R."/>
            <person name="Kale V."/>
            <person name="Holt S."/>
            <person name="Cochrane G."/>
            <person name="Meng A."/>
            <person name="Brown T."/>
            <person name="Cohen L."/>
        </authorList>
    </citation>
    <scope>NUCLEOTIDE SEQUENCE</scope>
    <source>
        <strain evidence="14">PLY182g</strain>
    </source>
</reference>
<evidence type="ECO:0000256" key="11">
    <source>
        <dbReference type="SAM" id="Coils"/>
    </source>
</evidence>
<dbReference type="EMBL" id="HBEY01042174">
    <property type="protein sequence ID" value="CAD8616789.1"/>
    <property type="molecule type" value="Transcribed_RNA"/>
</dbReference>
<gene>
    <name evidence="14" type="ORF">CPEL01642_LOCUS20170</name>
</gene>
<keyword evidence="4" id="KW-0479">Metal-binding</keyword>
<evidence type="ECO:0000256" key="10">
    <source>
        <dbReference type="ARBA" id="ARBA00031499"/>
    </source>
</evidence>
<feature type="domain" description="tRNA synthetases class I catalytic" evidence="13">
    <location>
        <begin position="48"/>
        <end position="464"/>
    </location>
</feature>
<dbReference type="Pfam" id="PF01406">
    <property type="entry name" value="tRNA-synt_1e"/>
    <property type="match status" value="1"/>
</dbReference>
<dbReference type="SUPFAM" id="SSF47323">
    <property type="entry name" value="Anticodon-binding domain of a subclass of class I aminoacyl-tRNA synthetases"/>
    <property type="match status" value="1"/>
</dbReference>
<evidence type="ECO:0000259" key="13">
    <source>
        <dbReference type="Pfam" id="PF01406"/>
    </source>
</evidence>
<dbReference type="InterPro" id="IPR015803">
    <property type="entry name" value="Cys-tRNA-ligase"/>
</dbReference>
<dbReference type="SUPFAM" id="SSF52374">
    <property type="entry name" value="Nucleotidylyl transferase"/>
    <property type="match status" value="1"/>
</dbReference>
<dbReference type="AlphaFoldDB" id="A0A7S0LM51"/>
<dbReference type="CDD" id="cd00672">
    <property type="entry name" value="CysRS_core"/>
    <property type="match status" value="1"/>
</dbReference>
<protein>
    <recommendedName>
        <fullName evidence="2">cysteine--tRNA ligase</fullName>
        <ecNumber evidence="2">6.1.1.16</ecNumber>
    </recommendedName>
    <alternativeName>
        <fullName evidence="10">Cysteinyl-tRNA synthetase</fullName>
    </alternativeName>
</protein>
<evidence type="ECO:0000256" key="12">
    <source>
        <dbReference type="SAM" id="MobiDB-lite"/>
    </source>
</evidence>
<evidence type="ECO:0000256" key="5">
    <source>
        <dbReference type="ARBA" id="ARBA00022741"/>
    </source>
</evidence>
<keyword evidence="8" id="KW-0648">Protein biosynthesis</keyword>
<dbReference type="InterPro" id="IPR024909">
    <property type="entry name" value="Cys-tRNA/MSH_ligase"/>
</dbReference>
<dbReference type="GO" id="GO:0046872">
    <property type="term" value="F:metal ion binding"/>
    <property type="evidence" value="ECO:0007669"/>
    <property type="project" value="UniProtKB-KW"/>
</dbReference>
<evidence type="ECO:0000256" key="7">
    <source>
        <dbReference type="ARBA" id="ARBA00022840"/>
    </source>
</evidence>
<dbReference type="Gene3D" id="1.20.120.640">
    <property type="entry name" value="Anticodon-binding domain of a subclass of class I aminoacyl-tRNA synthetases"/>
    <property type="match status" value="1"/>
</dbReference>
<proteinExistence type="inferred from homology"/>
<dbReference type="GO" id="GO:0006423">
    <property type="term" value="P:cysteinyl-tRNA aminoacylation"/>
    <property type="evidence" value="ECO:0007669"/>
    <property type="project" value="InterPro"/>
</dbReference>
<dbReference type="InterPro" id="IPR014729">
    <property type="entry name" value="Rossmann-like_a/b/a_fold"/>
</dbReference>
<dbReference type="InterPro" id="IPR032678">
    <property type="entry name" value="tRNA-synt_1_cat_dom"/>
</dbReference>
<dbReference type="InterPro" id="IPR009080">
    <property type="entry name" value="tRNAsynth_Ia_anticodon-bd"/>
</dbReference>
<evidence type="ECO:0000256" key="6">
    <source>
        <dbReference type="ARBA" id="ARBA00022833"/>
    </source>
</evidence>
<evidence type="ECO:0000256" key="3">
    <source>
        <dbReference type="ARBA" id="ARBA00022598"/>
    </source>
</evidence>
<dbReference type="GO" id="GO:0005524">
    <property type="term" value="F:ATP binding"/>
    <property type="evidence" value="ECO:0007669"/>
    <property type="project" value="UniProtKB-KW"/>
</dbReference>
<evidence type="ECO:0000256" key="2">
    <source>
        <dbReference type="ARBA" id="ARBA00012832"/>
    </source>
</evidence>
<evidence type="ECO:0000313" key="14">
    <source>
        <dbReference type="EMBL" id="CAD8616789.1"/>
    </source>
</evidence>
<evidence type="ECO:0000256" key="4">
    <source>
        <dbReference type="ARBA" id="ARBA00022723"/>
    </source>
</evidence>
<dbReference type="Gene3D" id="3.40.50.620">
    <property type="entry name" value="HUPs"/>
    <property type="match status" value="1"/>
</dbReference>
<dbReference type="PRINTS" id="PR00983">
    <property type="entry name" value="TRNASYNTHCYS"/>
</dbReference>
<dbReference type="GO" id="GO:0004817">
    <property type="term" value="F:cysteine-tRNA ligase activity"/>
    <property type="evidence" value="ECO:0007669"/>
    <property type="project" value="UniProtKB-EC"/>
</dbReference>
<feature type="coiled-coil region" evidence="11">
    <location>
        <begin position="751"/>
        <end position="778"/>
    </location>
</feature>
<keyword evidence="11" id="KW-0175">Coiled coil</keyword>
<comment type="cofactor">
    <cofactor evidence="1">
        <name>Zn(2+)</name>
        <dbReference type="ChEBI" id="CHEBI:29105"/>
    </cofactor>
</comment>
<feature type="region of interest" description="Disordered" evidence="12">
    <location>
        <begin position="302"/>
        <end position="326"/>
    </location>
</feature>
<evidence type="ECO:0000256" key="8">
    <source>
        <dbReference type="ARBA" id="ARBA00022917"/>
    </source>
</evidence>
<feature type="compositionally biased region" description="Basic and acidic residues" evidence="12">
    <location>
        <begin position="315"/>
        <end position="326"/>
    </location>
</feature>